<organism evidence="1 2">
    <name type="scientific">Serratia surfactantfaciens</name>
    <dbReference type="NCBI Taxonomy" id="2741499"/>
    <lineage>
        <taxon>Bacteria</taxon>
        <taxon>Pseudomonadati</taxon>
        <taxon>Pseudomonadota</taxon>
        <taxon>Gammaproteobacteria</taxon>
        <taxon>Enterobacterales</taxon>
        <taxon>Yersiniaceae</taxon>
        <taxon>Serratia</taxon>
    </lineage>
</organism>
<dbReference type="RefSeq" id="WP_019453725.1">
    <property type="nucleotide sequence ID" value="NZ_CP016948.1"/>
</dbReference>
<dbReference type="Proteomes" id="UP000635335">
    <property type="component" value="Unassembled WGS sequence"/>
</dbReference>
<protein>
    <submittedName>
        <fullName evidence="1">Uncharacterized protein</fullName>
    </submittedName>
</protein>
<evidence type="ECO:0000313" key="2">
    <source>
        <dbReference type="Proteomes" id="UP000635335"/>
    </source>
</evidence>
<name>A0ABS0M2T3_9GAMM</name>
<sequence>MAHTGQSVEKIAKTLINNAINYDSYLWKIDRLGPTTNRMLALAFSLTRGKREVSGLTRFVGHSAGITHDASLFDRYIAELQAKEKKSQRLILPWSGKKEVEARPFTACAEAHVWLELYARNLHPRHYYCVAFNGDGRIAPCCNNCKMWVHNAFFGVVTPNTEYNNRHTYSPR</sequence>
<dbReference type="EMBL" id="JADUMB010000006">
    <property type="protein sequence ID" value="MBH1921883.1"/>
    <property type="molecule type" value="Genomic_DNA"/>
</dbReference>
<comment type="caution">
    <text evidence="1">The sequence shown here is derived from an EMBL/GenBank/DDBJ whole genome shotgun (WGS) entry which is preliminary data.</text>
</comment>
<accession>A0ABS0M2T3</accession>
<gene>
    <name evidence="1" type="ORF">I5U16_17170</name>
</gene>
<proteinExistence type="predicted"/>
<evidence type="ECO:0000313" key="1">
    <source>
        <dbReference type="EMBL" id="MBH1921883.1"/>
    </source>
</evidence>
<reference evidence="1 2" key="1">
    <citation type="submission" date="2020-11" db="EMBL/GenBank/DDBJ databases">
        <title>Enhanced detection system for hospital associated transmission using whole genome sequencing surveillance.</title>
        <authorList>
            <person name="Harrison L.H."/>
            <person name="Van Tyne D."/>
            <person name="Marsh J.W."/>
            <person name="Griffith M.P."/>
            <person name="Snyder D.J."/>
            <person name="Cooper V.S."/>
            <person name="Mustapha M."/>
        </authorList>
    </citation>
    <scope>NUCLEOTIDE SEQUENCE [LARGE SCALE GENOMIC DNA]</scope>
    <source>
        <strain evidence="1 2">SER00227</strain>
    </source>
</reference>
<keyword evidence="2" id="KW-1185">Reference proteome</keyword>